<reference evidence="2 3" key="1">
    <citation type="submission" date="2018-06" db="EMBL/GenBank/DDBJ databases">
        <title>Complete Genomes of Monosporascus.</title>
        <authorList>
            <person name="Robinson A.J."/>
            <person name="Natvig D.O."/>
        </authorList>
    </citation>
    <scope>NUCLEOTIDE SEQUENCE [LARGE SCALE GENOMIC DNA]</scope>
    <source>
        <strain evidence="2 3">CBS 110550</strain>
    </source>
</reference>
<dbReference type="EMBL" id="QJNU01000150">
    <property type="protein sequence ID" value="RYP05897.1"/>
    <property type="molecule type" value="Genomic_DNA"/>
</dbReference>
<proteinExistence type="predicted"/>
<dbReference type="AlphaFoldDB" id="A0A4Q4TJN7"/>
<feature type="signal peptide" evidence="1">
    <location>
        <begin position="1"/>
        <end position="19"/>
    </location>
</feature>
<keyword evidence="1" id="KW-0732">Signal</keyword>
<dbReference type="Proteomes" id="UP000293360">
    <property type="component" value="Unassembled WGS sequence"/>
</dbReference>
<name>A0A4Q4TJN7_9PEZI</name>
<organism evidence="2 3">
    <name type="scientific">Monosporascus ibericus</name>
    <dbReference type="NCBI Taxonomy" id="155417"/>
    <lineage>
        <taxon>Eukaryota</taxon>
        <taxon>Fungi</taxon>
        <taxon>Dikarya</taxon>
        <taxon>Ascomycota</taxon>
        <taxon>Pezizomycotina</taxon>
        <taxon>Sordariomycetes</taxon>
        <taxon>Xylariomycetidae</taxon>
        <taxon>Xylariales</taxon>
        <taxon>Xylariales incertae sedis</taxon>
        <taxon>Monosporascus</taxon>
    </lineage>
</organism>
<comment type="caution">
    <text evidence="2">The sequence shown here is derived from an EMBL/GenBank/DDBJ whole genome shotgun (WGS) entry which is preliminary data.</text>
</comment>
<protein>
    <recommendedName>
        <fullName evidence="4">Polysaccharide lyase family 20 protein</fullName>
    </recommendedName>
</protein>
<keyword evidence="3" id="KW-1185">Reference proteome</keyword>
<evidence type="ECO:0000256" key="1">
    <source>
        <dbReference type="SAM" id="SignalP"/>
    </source>
</evidence>
<dbReference type="Gene3D" id="2.60.120.200">
    <property type="match status" value="1"/>
</dbReference>
<feature type="chain" id="PRO_5020703988" description="Polysaccharide lyase family 20 protein" evidence="1">
    <location>
        <begin position="20"/>
        <end position="256"/>
    </location>
</feature>
<evidence type="ECO:0000313" key="2">
    <source>
        <dbReference type="EMBL" id="RYP05897.1"/>
    </source>
</evidence>
<accession>A0A4Q4TJN7</accession>
<sequence length="256" mass="29154">MLFAKLSPLIAFGASAVQATQTFRNTGTLSGWDKTYTENKGTVQEVTNVVYKGSTALKMTQVWDPNWSGRFHSEVFKYNAYKKGDMGFYGFAFRLQENWEFNSQSYNLAQFIADFKDLGCSENSMPSSMVFIDGNQLGTRVKYGDVCPTSSQKTRFFRGLKTVTPGVWHKIVIQASWQSDSTGYYKIWYDGEKLAETYNIPTTVSDGRPFQFRVGLYANGWHDDEEGYTGNQPTRQVWFDQIGIGSEFKDADPDQW</sequence>
<dbReference type="InterPro" id="IPR025975">
    <property type="entry name" value="Polysacc_lyase"/>
</dbReference>
<gene>
    <name evidence="2" type="ORF">DL764_003498</name>
</gene>
<evidence type="ECO:0008006" key="4">
    <source>
        <dbReference type="Google" id="ProtNLM"/>
    </source>
</evidence>
<dbReference type="OrthoDB" id="3889489at2759"/>
<evidence type="ECO:0000313" key="3">
    <source>
        <dbReference type="Proteomes" id="UP000293360"/>
    </source>
</evidence>
<dbReference type="Pfam" id="PF14099">
    <property type="entry name" value="Polysacc_lyase"/>
    <property type="match status" value="1"/>
</dbReference>